<dbReference type="GO" id="GO:0051536">
    <property type="term" value="F:iron-sulfur cluster binding"/>
    <property type="evidence" value="ECO:0007669"/>
    <property type="project" value="UniProtKB-KW"/>
</dbReference>
<dbReference type="AlphaFoldDB" id="A0A1M5UCC0"/>
<reference evidence="5 6" key="1">
    <citation type="submission" date="2016-11" db="EMBL/GenBank/DDBJ databases">
        <authorList>
            <person name="Jaros S."/>
            <person name="Januszkiewicz K."/>
            <person name="Wedrychowicz H."/>
        </authorList>
    </citation>
    <scope>NUCLEOTIDE SEQUENCE [LARGE SCALE GENOMIC DNA]</scope>
    <source>
        <strain evidence="5 6">DSM 10068</strain>
    </source>
</reference>
<protein>
    <recommendedName>
        <fullName evidence="4">4Fe-4S ferredoxin-type domain-containing protein</fullName>
    </recommendedName>
</protein>
<dbReference type="PROSITE" id="PS51379">
    <property type="entry name" value="4FE4S_FER_2"/>
    <property type="match status" value="1"/>
</dbReference>
<dbReference type="PANTHER" id="PTHR42827">
    <property type="entry name" value="IRON-SULFUR CLUSTER-BINDING PROTEIN-RELATED"/>
    <property type="match status" value="1"/>
</dbReference>
<keyword evidence="3" id="KW-0411">Iron-sulfur</keyword>
<gene>
    <name evidence="5" type="ORF">SAMN02745823_00452</name>
</gene>
<name>A0A1M5UCC0_9FIRM</name>
<dbReference type="RefSeq" id="WP_084726180.1">
    <property type="nucleotide sequence ID" value="NZ_FQXV01000001.1"/>
</dbReference>
<feature type="domain" description="4Fe-4S ferredoxin-type" evidence="4">
    <location>
        <begin position="242"/>
        <end position="271"/>
    </location>
</feature>
<dbReference type="InterPro" id="IPR017896">
    <property type="entry name" value="4Fe4S_Fe-S-bd"/>
</dbReference>
<evidence type="ECO:0000256" key="1">
    <source>
        <dbReference type="ARBA" id="ARBA00022723"/>
    </source>
</evidence>
<proteinExistence type="predicted"/>
<organism evidence="5 6">
    <name type="scientific">Sporobacter termitidis DSM 10068</name>
    <dbReference type="NCBI Taxonomy" id="1123282"/>
    <lineage>
        <taxon>Bacteria</taxon>
        <taxon>Bacillati</taxon>
        <taxon>Bacillota</taxon>
        <taxon>Clostridia</taxon>
        <taxon>Eubacteriales</taxon>
        <taxon>Oscillospiraceae</taxon>
        <taxon>Sporobacter</taxon>
    </lineage>
</organism>
<dbReference type="PROSITE" id="PS00198">
    <property type="entry name" value="4FE4S_FER_1"/>
    <property type="match status" value="1"/>
</dbReference>
<dbReference type="EMBL" id="FQXV01000001">
    <property type="protein sequence ID" value="SHH60695.1"/>
    <property type="molecule type" value="Genomic_DNA"/>
</dbReference>
<dbReference type="GO" id="GO:0046872">
    <property type="term" value="F:metal ion binding"/>
    <property type="evidence" value="ECO:0007669"/>
    <property type="project" value="UniProtKB-KW"/>
</dbReference>
<accession>A0A1M5UCC0</accession>
<evidence type="ECO:0000313" key="5">
    <source>
        <dbReference type="EMBL" id="SHH60695.1"/>
    </source>
</evidence>
<dbReference type="SUPFAM" id="SSF54862">
    <property type="entry name" value="4Fe-4S ferredoxins"/>
    <property type="match status" value="1"/>
</dbReference>
<evidence type="ECO:0000259" key="4">
    <source>
        <dbReference type="PROSITE" id="PS51379"/>
    </source>
</evidence>
<keyword evidence="6" id="KW-1185">Reference proteome</keyword>
<sequence>MHREDLLKLTAEFSESSPTNYLTPEADDAEALNKLASGFFANNFARNNYHGGDSDGTALNKDKDSRYVGMRFFLPPVLAVGAASDEGFKKLQRPEVVGPHHLLPEDWLPGAKSVISLFLPFTERVISSNTENPAEPSWEWLFTRVDGQQHLLATGALVRDALIREGYRAVVPYIDDRFLMRTSRDQTGLPIPAFSSNWSERHVGFITGLGTFGRMTNFISKRGCCGRLVSVVTDWETTPDEKDYEGIYDYCAECGACYPACPGGALSADGKDIDKCSAYLRKIGSKFAPRYGCGKCQSGLPCATKSLASPKRNVRSKITI</sequence>
<dbReference type="STRING" id="1123282.SAMN02745823_00452"/>
<keyword evidence="1" id="KW-0479">Metal-binding</keyword>
<evidence type="ECO:0000313" key="6">
    <source>
        <dbReference type="Proteomes" id="UP000183995"/>
    </source>
</evidence>
<dbReference type="OrthoDB" id="9784571at2"/>
<keyword evidence="2" id="KW-0408">Iron</keyword>
<evidence type="ECO:0000256" key="3">
    <source>
        <dbReference type="ARBA" id="ARBA00023014"/>
    </source>
</evidence>
<dbReference type="Proteomes" id="UP000183995">
    <property type="component" value="Unassembled WGS sequence"/>
</dbReference>
<evidence type="ECO:0000256" key="2">
    <source>
        <dbReference type="ARBA" id="ARBA00023004"/>
    </source>
</evidence>
<dbReference type="PANTHER" id="PTHR42827:SF1">
    <property type="entry name" value="IRON-SULFUR CLUSTER-BINDING PROTEIN"/>
    <property type="match status" value="1"/>
</dbReference>
<dbReference type="InterPro" id="IPR017900">
    <property type="entry name" value="4Fe4S_Fe_S_CS"/>
</dbReference>